<name>A0ABR4FIY7_9EURO</name>
<protein>
    <submittedName>
        <fullName evidence="1">Uncharacterized protein</fullName>
    </submittedName>
</protein>
<comment type="caution">
    <text evidence="1">The sequence shown here is derived from an EMBL/GenBank/DDBJ whole genome shotgun (WGS) entry which is preliminary data.</text>
</comment>
<organism evidence="1 2">
    <name type="scientific">Aspergillus keveii</name>
    <dbReference type="NCBI Taxonomy" id="714993"/>
    <lineage>
        <taxon>Eukaryota</taxon>
        <taxon>Fungi</taxon>
        <taxon>Dikarya</taxon>
        <taxon>Ascomycota</taxon>
        <taxon>Pezizomycotina</taxon>
        <taxon>Eurotiomycetes</taxon>
        <taxon>Eurotiomycetidae</taxon>
        <taxon>Eurotiales</taxon>
        <taxon>Aspergillaceae</taxon>
        <taxon>Aspergillus</taxon>
        <taxon>Aspergillus subgen. Nidulantes</taxon>
    </lineage>
</organism>
<sequence>MPSATIIFFMVAPGDSLISVVKRAVALGICVSIGVWHTSTRTLSREGVPSLLFES</sequence>
<proteinExistence type="predicted"/>
<gene>
    <name evidence="1" type="ORF">BJX66DRAFT_319315</name>
</gene>
<dbReference type="EMBL" id="JBFTWV010000282">
    <property type="protein sequence ID" value="KAL2783013.1"/>
    <property type="molecule type" value="Genomic_DNA"/>
</dbReference>
<dbReference type="Proteomes" id="UP001610563">
    <property type="component" value="Unassembled WGS sequence"/>
</dbReference>
<evidence type="ECO:0000313" key="1">
    <source>
        <dbReference type="EMBL" id="KAL2783013.1"/>
    </source>
</evidence>
<accession>A0ABR4FIY7</accession>
<reference evidence="1 2" key="1">
    <citation type="submission" date="2024-07" db="EMBL/GenBank/DDBJ databases">
        <title>Section-level genome sequencing and comparative genomics of Aspergillus sections Usti and Cavernicolus.</title>
        <authorList>
            <consortium name="Lawrence Berkeley National Laboratory"/>
            <person name="Nybo J.L."/>
            <person name="Vesth T.C."/>
            <person name="Theobald S."/>
            <person name="Frisvad J.C."/>
            <person name="Larsen T.O."/>
            <person name="Kjaerboelling I."/>
            <person name="Rothschild-Mancinelli K."/>
            <person name="Lyhne E.K."/>
            <person name="Kogle M.E."/>
            <person name="Barry K."/>
            <person name="Clum A."/>
            <person name="Na H."/>
            <person name="Ledsgaard L."/>
            <person name="Lin J."/>
            <person name="Lipzen A."/>
            <person name="Kuo A."/>
            <person name="Riley R."/>
            <person name="Mondo S."/>
            <person name="Labutti K."/>
            <person name="Haridas S."/>
            <person name="Pangalinan J."/>
            <person name="Salamov A.A."/>
            <person name="Simmons B.A."/>
            <person name="Magnuson J.K."/>
            <person name="Chen J."/>
            <person name="Drula E."/>
            <person name="Henrissat B."/>
            <person name="Wiebenga A."/>
            <person name="Lubbers R.J."/>
            <person name="Gomes A.C."/>
            <person name="Makela M.R."/>
            <person name="Stajich J."/>
            <person name="Grigoriev I.V."/>
            <person name="Mortensen U.H."/>
            <person name="De Vries R.P."/>
            <person name="Baker S.E."/>
            <person name="Andersen M.R."/>
        </authorList>
    </citation>
    <scope>NUCLEOTIDE SEQUENCE [LARGE SCALE GENOMIC DNA]</scope>
    <source>
        <strain evidence="1 2">CBS 209.92</strain>
    </source>
</reference>
<keyword evidence="2" id="KW-1185">Reference proteome</keyword>
<evidence type="ECO:0000313" key="2">
    <source>
        <dbReference type="Proteomes" id="UP001610563"/>
    </source>
</evidence>